<protein>
    <submittedName>
        <fullName evidence="1">Uncharacterized protein</fullName>
    </submittedName>
</protein>
<dbReference type="EMBL" id="UINC01010970">
    <property type="protein sequence ID" value="SVA48596.1"/>
    <property type="molecule type" value="Genomic_DNA"/>
</dbReference>
<dbReference type="AlphaFoldDB" id="A0A381W7Q6"/>
<evidence type="ECO:0000313" key="1">
    <source>
        <dbReference type="EMBL" id="SVA48596.1"/>
    </source>
</evidence>
<gene>
    <name evidence="1" type="ORF">METZ01_LOCUS101450</name>
</gene>
<sequence length="32" mass="3681">MLYKEVITLFTTKTVPVVYSTENSPDGELYEI</sequence>
<reference evidence="1" key="1">
    <citation type="submission" date="2018-05" db="EMBL/GenBank/DDBJ databases">
        <authorList>
            <person name="Lanie J.A."/>
            <person name="Ng W.-L."/>
            <person name="Kazmierczak K.M."/>
            <person name="Andrzejewski T.M."/>
            <person name="Davidsen T.M."/>
            <person name="Wayne K.J."/>
            <person name="Tettelin H."/>
            <person name="Glass J.I."/>
            <person name="Rusch D."/>
            <person name="Podicherti R."/>
            <person name="Tsui H.-C.T."/>
            <person name="Winkler M.E."/>
        </authorList>
    </citation>
    <scope>NUCLEOTIDE SEQUENCE</scope>
</reference>
<accession>A0A381W7Q6</accession>
<organism evidence="1">
    <name type="scientific">marine metagenome</name>
    <dbReference type="NCBI Taxonomy" id="408172"/>
    <lineage>
        <taxon>unclassified sequences</taxon>
        <taxon>metagenomes</taxon>
        <taxon>ecological metagenomes</taxon>
    </lineage>
</organism>
<name>A0A381W7Q6_9ZZZZ</name>
<proteinExistence type="predicted"/>